<reference evidence="2 3" key="1">
    <citation type="submission" date="2018-09" db="EMBL/GenBank/DDBJ databases">
        <title>Paenibacillus aracenensis nov. sp. isolated from a cave in southern Spain.</title>
        <authorList>
            <person name="Jurado V."/>
            <person name="Gutierrez-Patricio S."/>
            <person name="Gonzalez-Pimentel J.L."/>
            <person name="Miller A.Z."/>
            <person name="Laiz L."/>
            <person name="Saiz-Jimenez C."/>
        </authorList>
    </citation>
    <scope>NUCLEOTIDE SEQUENCE [LARGE SCALE GENOMIC DNA]</scope>
    <source>
        <strain evidence="2 3">JCM 19203</strain>
    </source>
</reference>
<gene>
    <name evidence="2" type="ORF">D3P09_01135</name>
</gene>
<dbReference type="EMBL" id="QXQB01000001">
    <property type="protein sequence ID" value="RJX40652.1"/>
    <property type="molecule type" value="Genomic_DNA"/>
</dbReference>
<keyword evidence="3" id="KW-1185">Reference proteome</keyword>
<name>A0A3A6PFU3_9BACL</name>
<comment type="caution">
    <text evidence="2">The sequence shown here is derived from an EMBL/GenBank/DDBJ whole genome shotgun (WGS) entry which is preliminary data.</text>
</comment>
<organism evidence="2 3">
    <name type="scientific">Paenibacillus pinisoli</name>
    <dbReference type="NCBI Taxonomy" id="1276110"/>
    <lineage>
        <taxon>Bacteria</taxon>
        <taxon>Bacillati</taxon>
        <taxon>Bacillota</taxon>
        <taxon>Bacilli</taxon>
        <taxon>Bacillales</taxon>
        <taxon>Paenibacillaceae</taxon>
        <taxon>Paenibacillus</taxon>
    </lineage>
</organism>
<sequence length="415" mass="45941">MRCGGCFGSNRTASASSRTLFPHDLPVLLCFLYTRLLMYKVACQTLKPKGGSCPMKMKFWLCLVLLTVLAGCASSSPDGEGVVFHTDGKKILVLDYSAEPYLGMSWNDIMDQYEGSAIMLNASSARYKVGDRVQYWIQGGVNHSFPSQGGARKVKKIGQAPSAPPVPPSPETAPEQPDGKFRAKLELSYRKLDVAELTEGEAGADWQSMQSMDFGQIAEQEAVFHLYHTPASEDKAVDAINGLLQWGDKRYPMLELLPHLEKETQDSCIGLCKIDQAVPGSEDVKLIGGIPLLATGSGLYKYLFIHGDDATGMYFFDAWGRLQMADMDGDGIDEMLLIFEGLGNNAPDLFLLRWNEGTMEISQSFLEGMSLGQGHLAELNQLEDGSYIVRVYDLAKEDSVYWDYRMNDEGAWERQ</sequence>
<proteinExistence type="predicted"/>
<dbReference type="OrthoDB" id="2625519at2"/>
<dbReference type="Pfam" id="PF11518">
    <property type="entry name" value="DUF3221"/>
    <property type="match status" value="1"/>
</dbReference>
<evidence type="ECO:0000313" key="3">
    <source>
        <dbReference type="Proteomes" id="UP000267798"/>
    </source>
</evidence>
<accession>A0A3A6PFU3</accession>
<feature type="compositionally biased region" description="Pro residues" evidence="1">
    <location>
        <begin position="162"/>
        <end position="171"/>
    </location>
</feature>
<protein>
    <submittedName>
        <fullName evidence="2">DUF3221 domain-containing protein</fullName>
    </submittedName>
</protein>
<dbReference type="Proteomes" id="UP000267798">
    <property type="component" value="Unassembled WGS sequence"/>
</dbReference>
<evidence type="ECO:0000256" key="1">
    <source>
        <dbReference type="SAM" id="MobiDB-lite"/>
    </source>
</evidence>
<dbReference type="AlphaFoldDB" id="A0A3A6PFU3"/>
<feature type="region of interest" description="Disordered" evidence="1">
    <location>
        <begin position="147"/>
        <end position="178"/>
    </location>
</feature>
<dbReference type="InterPro" id="IPR021598">
    <property type="entry name" value="DUF3221"/>
</dbReference>
<evidence type="ECO:0000313" key="2">
    <source>
        <dbReference type="EMBL" id="RJX40652.1"/>
    </source>
</evidence>